<dbReference type="Proteomes" id="UP000053558">
    <property type="component" value="Unassembled WGS sequence"/>
</dbReference>
<dbReference type="SUPFAM" id="SSF48264">
    <property type="entry name" value="Cytochrome P450"/>
    <property type="match status" value="1"/>
</dbReference>
<comment type="pathway">
    <text evidence="2">Secondary metabolite biosynthesis.</text>
</comment>
<dbReference type="InterPro" id="IPR050364">
    <property type="entry name" value="Cytochrome_P450_fung"/>
</dbReference>
<keyword evidence="4 9" id="KW-0349">Heme</keyword>
<dbReference type="GO" id="GO:0016705">
    <property type="term" value="F:oxidoreductase activity, acting on paired donors, with incorporation or reduction of molecular oxygen"/>
    <property type="evidence" value="ECO:0007669"/>
    <property type="project" value="InterPro"/>
</dbReference>
<comment type="cofactor">
    <cofactor evidence="1 9">
        <name>heme</name>
        <dbReference type="ChEBI" id="CHEBI:30413"/>
    </cofactor>
</comment>
<keyword evidence="6" id="KW-0560">Oxidoreductase</keyword>
<dbReference type="OMA" id="RRMCPAK"/>
<evidence type="ECO:0000256" key="5">
    <source>
        <dbReference type="ARBA" id="ARBA00022723"/>
    </source>
</evidence>
<dbReference type="GO" id="GO:0020037">
    <property type="term" value="F:heme binding"/>
    <property type="evidence" value="ECO:0007669"/>
    <property type="project" value="InterPro"/>
</dbReference>
<evidence type="ECO:0000256" key="2">
    <source>
        <dbReference type="ARBA" id="ARBA00005179"/>
    </source>
</evidence>
<keyword evidence="5 9" id="KW-0479">Metal-binding</keyword>
<dbReference type="RefSeq" id="XP_007762727.1">
    <property type="nucleotide sequence ID" value="XM_007764537.1"/>
</dbReference>
<keyword evidence="8" id="KW-0503">Monooxygenase</keyword>
<dbReference type="CDD" id="cd11065">
    <property type="entry name" value="CYP64-like"/>
    <property type="match status" value="1"/>
</dbReference>
<feature type="binding site" description="axial binding residue" evidence="9">
    <location>
        <position position="478"/>
    </location>
    <ligand>
        <name>heme</name>
        <dbReference type="ChEBI" id="CHEBI:30413"/>
    </ligand>
    <ligandPart>
        <name>Fe</name>
        <dbReference type="ChEBI" id="CHEBI:18248"/>
    </ligandPart>
</feature>
<dbReference type="AlphaFoldDB" id="A0A5M3N3I0"/>
<evidence type="ECO:0000256" key="9">
    <source>
        <dbReference type="PIRSR" id="PIRSR602401-1"/>
    </source>
</evidence>
<evidence type="ECO:0000256" key="8">
    <source>
        <dbReference type="ARBA" id="ARBA00023033"/>
    </source>
</evidence>
<dbReference type="PRINTS" id="PR00463">
    <property type="entry name" value="EP450I"/>
</dbReference>
<dbReference type="GO" id="GO:0004497">
    <property type="term" value="F:monooxygenase activity"/>
    <property type="evidence" value="ECO:0007669"/>
    <property type="project" value="UniProtKB-KW"/>
</dbReference>
<keyword evidence="7 9" id="KW-0408">Iron</keyword>
<evidence type="ECO:0000256" key="6">
    <source>
        <dbReference type="ARBA" id="ARBA00023002"/>
    </source>
</evidence>
<evidence type="ECO:0000313" key="11">
    <source>
        <dbReference type="Proteomes" id="UP000053558"/>
    </source>
</evidence>
<evidence type="ECO:0000256" key="3">
    <source>
        <dbReference type="ARBA" id="ARBA00010617"/>
    </source>
</evidence>
<reference evidence="11" key="1">
    <citation type="journal article" date="2012" name="Science">
        <title>The Paleozoic origin of enzymatic lignin decomposition reconstructed from 31 fungal genomes.</title>
        <authorList>
            <person name="Floudas D."/>
            <person name="Binder M."/>
            <person name="Riley R."/>
            <person name="Barry K."/>
            <person name="Blanchette R.A."/>
            <person name="Henrissat B."/>
            <person name="Martinez A.T."/>
            <person name="Otillar R."/>
            <person name="Spatafora J.W."/>
            <person name="Yadav J.S."/>
            <person name="Aerts A."/>
            <person name="Benoit I."/>
            <person name="Boyd A."/>
            <person name="Carlson A."/>
            <person name="Copeland A."/>
            <person name="Coutinho P.M."/>
            <person name="de Vries R.P."/>
            <person name="Ferreira P."/>
            <person name="Findley K."/>
            <person name="Foster B."/>
            <person name="Gaskell J."/>
            <person name="Glotzer D."/>
            <person name="Gorecki P."/>
            <person name="Heitman J."/>
            <person name="Hesse C."/>
            <person name="Hori C."/>
            <person name="Igarashi K."/>
            <person name="Jurgens J.A."/>
            <person name="Kallen N."/>
            <person name="Kersten P."/>
            <person name="Kohler A."/>
            <person name="Kuees U."/>
            <person name="Kumar T.K.A."/>
            <person name="Kuo A."/>
            <person name="LaButti K."/>
            <person name="Larrondo L.F."/>
            <person name="Lindquist E."/>
            <person name="Ling A."/>
            <person name="Lombard V."/>
            <person name="Lucas S."/>
            <person name="Lundell T."/>
            <person name="Martin R."/>
            <person name="McLaughlin D.J."/>
            <person name="Morgenstern I."/>
            <person name="Morin E."/>
            <person name="Murat C."/>
            <person name="Nagy L.G."/>
            <person name="Nolan M."/>
            <person name="Ohm R.A."/>
            <person name="Patyshakuliyeva A."/>
            <person name="Rokas A."/>
            <person name="Ruiz-Duenas F.J."/>
            <person name="Sabat G."/>
            <person name="Salamov A."/>
            <person name="Samejima M."/>
            <person name="Schmutz J."/>
            <person name="Slot J.C."/>
            <person name="St John F."/>
            <person name="Stenlid J."/>
            <person name="Sun H."/>
            <person name="Sun S."/>
            <person name="Syed K."/>
            <person name="Tsang A."/>
            <person name="Wiebenga A."/>
            <person name="Young D."/>
            <person name="Pisabarro A."/>
            <person name="Eastwood D.C."/>
            <person name="Martin F."/>
            <person name="Cullen D."/>
            <person name="Grigoriev I.V."/>
            <person name="Hibbett D.S."/>
        </authorList>
    </citation>
    <scope>NUCLEOTIDE SEQUENCE [LARGE SCALE GENOMIC DNA]</scope>
    <source>
        <strain evidence="11">RWD-64-598 SS2</strain>
    </source>
</reference>
<evidence type="ECO:0000256" key="1">
    <source>
        <dbReference type="ARBA" id="ARBA00001971"/>
    </source>
</evidence>
<dbReference type="InterPro" id="IPR002401">
    <property type="entry name" value="Cyt_P450_E_grp-I"/>
</dbReference>
<dbReference type="EMBL" id="JH711573">
    <property type="protein sequence ID" value="EIW85908.1"/>
    <property type="molecule type" value="Genomic_DNA"/>
</dbReference>
<proteinExistence type="inferred from homology"/>
<keyword evidence="11" id="KW-1185">Reference proteome</keyword>
<comment type="similarity">
    <text evidence="3">Belongs to the cytochrome P450 family.</text>
</comment>
<dbReference type="GO" id="GO:0005506">
    <property type="term" value="F:iron ion binding"/>
    <property type="evidence" value="ECO:0007669"/>
    <property type="project" value="InterPro"/>
</dbReference>
<accession>A0A5M3N3I0</accession>
<dbReference type="Pfam" id="PF00067">
    <property type="entry name" value="p450"/>
    <property type="match status" value="2"/>
</dbReference>
<dbReference type="InterPro" id="IPR001128">
    <property type="entry name" value="Cyt_P450"/>
</dbReference>
<comment type="caution">
    <text evidence="10">The sequence shown here is derived from an EMBL/GenBank/DDBJ whole genome shotgun (WGS) entry which is preliminary data.</text>
</comment>
<evidence type="ECO:0000313" key="10">
    <source>
        <dbReference type="EMBL" id="EIW85908.1"/>
    </source>
</evidence>
<dbReference type="InterPro" id="IPR036396">
    <property type="entry name" value="Cyt_P450_sf"/>
</dbReference>
<dbReference type="KEGG" id="cput:CONPUDRAFT_78531"/>
<evidence type="ECO:0000256" key="7">
    <source>
        <dbReference type="ARBA" id="ARBA00023004"/>
    </source>
</evidence>
<protein>
    <submittedName>
        <fullName evidence="10">Cytochrome P450</fullName>
    </submittedName>
</protein>
<evidence type="ECO:0000256" key="4">
    <source>
        <dbReference type="ARBA" id="ARBA00022617"/>
    </source>
</evidence>
<organism evidence="10 11">
    <name type="scientific">Coniophora puteana (strain RWD-64-598)</name>
    <name type="common">Brown rot fungus</name>
    <dbReference type="NCBI Taxonomy" id="741705"/>
    <lineage>
        <taxon>Eukaryota</taxon>
        <taxon>Fungi</taxon>
        <taxon>Dikarya</taxon>
        <taxon>Basidiomycota</taxon>
        <taxon>Agaricomycotina</taxon>
        <taxon>Agaricomycetes</taxon>
        <taxon>Agaricomycetidae</taxon>
        <taxon>Boletales</taxon>
        <taxon>Coniophorineae</taxon>
        <taxon>Coniophoraceae</taxon>
        <taxon>Coniophora</taxon>
    </lineage>
</organism>
<dbReference type="OrthoDB" id="1103324at2759"/>
<name>A0A5M3N3I0_CONPW</name>
<dbReference type="PANTHER" id="PTHR46300">
    <property type="entry name" value="P450, PUTATIVE (EUROFUNG)-RELATED-RELATED"/>
    <property type="match status" value="1"/>
</dbReference>
<dbReference type="PANTHER" id="PTHR46300:SF1">
    <property type="entry name" value="P450, PUTATIVE (EUROFUNG)-RELATED"/>
    <property type="match status" value="1"/>
</dbReference>
<dbReference type="PRINTS" id="PR00385">
    <property type="entry name" value="P450"/>
</dbReference>
<sequence length="556" mass="61980">MDRLLELQRHLPSVQLPNSFTATPTQGAIAGGALVIALVGLGKAFAPQRYPLPLPPGPPKKWFFEPPFASGRVSHHLAQLTEEYGEIFTIQQGSNVFVVVGRMEAAYEILERQGGSTIDRPRSVVAGELMSNGNRIILESGGDRFRRLRRAAHTHLQPKAAATYEPIQLATAREVILNITRKPEEFMNHIRLYAASVILRVTYGKQTPTSAESDEFLRIQHVTRNFQAAVTPGKWLVELMPFLKVFHREGGLKNVCDTLDAWGLSAVGRVLGAFGADHHKWRLYERDLLQGQVARVREEMKEGTAGPSFTRYLVENKEELGMTEEEIFYLAGALFGAGSDTTAVALQHAMMAAACYPEEVARVQAELDAVVGSDRAPSFDDEDRLPLLQAYILEILRWRPVTPIGFAHRANKDVLYKNYCIPKGAIVLGTHWAISRDPIAFPNADSFLPSRWLDHSSGKPALRPDMRFFTYGFGRRVCPGQHVANRSLFINLALMFWAFNISAPKEGEGKKLNPDAWTDAIASHPAPFQVRFNLRMEEGKMRRCLEELGGQGVGEE</sequence>
<dbReference type="Gene3D" id="1.10.630.10">
    <property type="entry name" value="Cytochrome P450"/>
    <property type="match status" value="1"/>
</dbReference>
<gene>
    <name evidence="10" type="ORF">CONPUDRAFT_78531</name>
</gene>
<dbReference type="GeneID" id="19209783"/>